<dbReference type="AlphaFoldDB" id="A0A4P6K0G0"/>
<reference evidence="2 3" key="1">
    <citation type="submission" date="2019-01" db="EMBL/GenBank/DDBJ databases">
        <title>Ktedonosporobacter rubrisoli SCAWS-G2.</title>
        <authorList>
            <person name="Huang Y."/>
            <person name="Yan B."/>
        </authorList>
    </citation>
    <scope>NUCLEOTIDE SEQUENCE [LARGE SCALE GENOMIC DNA]</scope>
    <source>
        <strain evidence="2 3">SCAWS-G2</strain>
    </source>
</reference>
<dbReference type="KEGG" id="kbs:EPA93_36910"/>
<sequence>MERKVSCQQRENYSYCVENFWDRLYSTLQRQVSTYVYSTHVPIWCGQEQDVINDILQETLLRIWLRQQDDRAEPIHNLEAFAAKVARNCCHDYWRKDRRFLRFPQDEYEIEVVVHTHDEDESVEERALQSLMQLMFLEQVAYLIVKFPDKQRRALLINLASHTDIGEEPAPLEKALGKMGIQLQDFRCDTPSDPAERSRHNTLVCLAYKRLRKMLPTSSGPSAA</sequence>
<dbReference type="InterPro" id="IPR007627">
    <property type="entry name" value="RNA_pol_sigma70_r2"/>
</dbReference>
<accession>A0A4P6K0G0</accession>
<dbReference type="InterPro" id="IPR013325">
    <property type="entry name" value="RNA_pol_sigma_r2"/>
</dbReference>
<organism evidence="2 3">
    <name type="scientific">Ktedonosporobacter rubrisoli</name>
    <dbReference type="NCBI Taxonomy" id="2509675"/>
    <lineage>
        <taxon>Bacteria</taxon>
        <taxon>Bacillati</taxon>
        <taxon>Chloroflexota</taxon>
        <taxon>Ktedonobacteria</taxon>
        <taxon>Ktedonobacterales</taxon>
        <taxon>Ktedonosporobacteraceae</taxon>
        <taxon>Ktedonosporobacter</taxon>
    </lineage>
</organism>
<dbReference type="SUPFAM" id="SSF88946">
    <property type="entry name" value="Sigma2 domain of RNA polymerase sigma factors"/>
    <property type="match status" value="1"/>
</dbReference>
<name>A0A4P6K0G0_KTERU</name>
<dbReference type="OrthoDB" id="151614at2"/>
<dbReference type="GO" id="GO:0006352">
    <property type="term" value="P:DNA-templated transcription initiation"/>
    <property type="evidence" value="ECO:0007669"/>
    <property type="project" value="InterPro"/>
</dbReference>
<dbReference type="EMBL" id="CP035758">
    <property type="protein sequence ID" value="QBD81262.1"/>
    <property type="molecule type" value="Genomic_DNA"/>
</dbReference>
<evidence type="ECO:0000313" key="3">
    <source>
        <dbReference type="Proteomes" id="UP000290365"/>
    </source>
</evidence>
<dbReference type="Proteomes" id="UP000290365">
    <property type="component" value="Chromosome"/>
</dbReference>
<dbReference type="Gene3D" id="1.10.1740.10">
    <property type="match status" value="1"/>
</dbReference>
<evidence type="ECO:0000259" key="1">
    <source>
        <dbReference type="Pfam" id="PF04542"/>
    </source>
</evidence>
<feature type="domain" description="RNA polymerase sigma-70 region 2" evidence="1">
    <location>
        <begin position="24"/>
        <end position="99"/>
    </location>
</feature>
<dbReference type="Pfam" id="PF04542">
    <property type="entry name" value="Sigma70_r2"/>
    <property type="match status" value="1"/>
</dbReference>
<dbReference type="RefSeq" id="WP_129892323.1">
    <property type="nucleotide sequence ID" value="NZ_CP035758.1"/>
</dbReference>
<keyword evidence="3" id="KW-1185">Reference proteome</keyword>
<gene>
    <name evidence="2" type="ORF">EPA93_36910</name>
</gene>
<proteinExistence type="predicted"/>
<dbReference type="GO" id="GO:0003700">
    <property type="term" value="F:DNA-binding transcription factor activity"/>
    <property type="evidence" value="ECO:0007669"/>
    <property type="project" value="InterPro"/>
</dbReference>
<evidence type="ECO:0000313" key="2">
    <source>
        <dbReference type="EMBL" id="QBD81262.1"/>
    </source>
</evidence>
<protein>
    <submittedName>
        <fullName evidence="2">Sigma-70 family RNA polymerase sigma factor</fullName>
    </submittedName>
</protein>